<proteinExistence type="predicted"/>
<name>A0ABU0HXB2_9HYPH</name>
<dbReference type="Proteomes" id="UP001231124">
    <property type="component" value="Unassembled WGS sequence"/>
</dbReference>
<reference evidence="1 2" key="1">
    <citation type="submission" date="2023-07" db="EMBL/GenBank/DDBJ databases">
        <title>Genomic Encyclopedia of Type Strains, Phase IV (KMG-IV): sequencing the most valuable type-strain genomes for metagenomic binning, comparative biology and taxonomic classification.</title>
        <authorList>
            <person name="Goeker M."/>
        </authorList>
    </citation>
    <scope>NUCLEOTIDE SEQUENCE [LARGE SCALE GENOMIC DNA]</scope>
    <source>
        <strain evidence="1 2">DSM 19013</strain>
    </source>
</reference>
<organism evidence="1 2">
    <name type="scientific">Methylobacterium aerolatum</name>
    <dbReference type="NCBI Taxonomy" id="418708"/>
    <lineage>
        <taxon>Bacteria</taxon>
        <taxon>Pseudomonadati</taxon>
        <taxon>Pseudomonadota</taxon>
        <taxon>Alphaproteobacteria</taxon>
        <taxon>Hyphomicrobiales</taxon>
        <taxon>Methylobacteriaceae</taxon>
        <taxon>Methylobacterium</taxon>
    </lineage>
</organism>
<gene>
    <name evidence="1" type="ORF">QO012_001461</name>
</gene>
<protein>
    <submittedName>
        <fullName evidence="1">Uncharacterized protein</fullName>
    </submittedName>
</protein>
<dbReference type="EMBL" id="JAUSVP010000003">
    <property type="protein sequence ID" value="MDQ0446970.1"/>
    <property type="molecule type" value="Genomic_DNA"/>
</dbReference>
<keyword evidence="2" id="KW-1185">Reference proteome</keyword>
<evidence type="ECO:0000313" key="2">
    <source>
        <dbReference type="Proteomes" id="UP001231124"/>
    </source>
</evidence>
<evidence type="ECO:0000313" key="1">
    <source>
        <dbReference type="EMBL" id="MDQ0446970.1"/>
    </source>
</evidence>
<accession>A0ABU0HXB2</accession>
<comment type="caution">
    <text evidence="1">The sequence shown here is derived from an EMBL/GenBank/DDBJ whole genome shotgun (WGS) entry which is preliminary data.</text>
</comment>
<sequence>MTSPLASLIFSEIAERAALAARYAEAAAALAAAGDGPATAHSIASAGRAIHSAFEAMAMLRSKSGEVSR</sequence>